<evidence type="ECO:0000256" key="6">
    <source>
        <dbReference type="SAM" id="Phobius"/>
    </source>
</evidence>
<keyword evidence="2" id="KW-0964">Secreted</keyword>
<proteinExistence type="predicted"/>
<keyword evidence="6" id="KW-0472">Membrane</keyword>
<evidence type="ECO:0000256" key="4">
    <source>
        <dbReference type="ARBA" id="ARBA00023088"/>
    </source>
</evidence>
<evidence type="ECO:0000256" key="7">
    <source>
        <dbReference type="SAM" id="SignalP"/>
    </source>
</evidence>
<keyword evidence="10" id="KW-1185">Reference proteome</keyword>
<feature type="signal peptide" evidence="7">
    <location>
        <begin position="1"/>
        <end position="31"/>
    </location>
</feature>
<keyword evidence="4" id="KW-0572">Peptidoglycan-anchor</keyword>
<feature type="domain" description="Gram-positive cocci surface proteins LPxTG" evidence="8">
    <location>
        <begin position="532"/>
        <end position="566"/>
    </location>
</feature>
<feature type="compositionally biased region" description="Low complexity" evidence="5">
    <location>
        <begin position="511"/>
        <end position="527"/>
    </location>
</feature>
<keyword evidence="6" id="KW-0812">Transmembrane</keyword>
<dbReference type="Proteomes" id="UP000254082">
    <property type="component" value="Unassembled WGS sequence"/>
</dbReference>
<sequence>MPHLTKPSFKKITGSALLLSLSVLASTSIQADELNQTKPTEADSAIVKQNSAEQPTESSQPTFKTNPSPEGEQIPVENSLLSQGQDQNQSPTALHLTDFDRDSQVSQSQDEQVYQPQVQAPSVATSPAVLEKNQTKDLSTFKKQGDLPHQLTSSQMLDGAVLIETGNLQDGSTEGVPFKIASWEQNGKYALRLGYYSQDSGLSDDKLIKEARGKGTPLLSSAGWSNYGYLDNPWDQEHSKAEGRDGVLYSDGENHFKSTTIRETGQEIYQIFDYTGLKGWNTVSFGTLYKDGKVDTSWPAGDPDAKNARSILVLTKSGLVKIIQTYGHTNYGTGLNHKEVYQLLDKIGYNNIELAYALDGGGSTRMYTKTDDGQEEVSGAKVDQRISRIFFYLAPKNSGNLDDDQGYTNPDMAKANQSVSITANQFFAAKAAGQDYVPGTSYKVHEQAAKGNTPAPRGEQGDPGAEKAGQEASSKSNQGPDQTSTSPSADPQVNQAGLGSSVSSRQINKSAGGPQSQAQQQAFQAKQGQERLPKTGDKGRLAMMAGLGLGMVAIAGLTYLAKRKKF</sequence>
<feature type="region of interest" description="Disordered" evidence="5">
    <location>
        <begin position="101"/>
        <end position="128"/>
    </location>
</feature>
<gene>
    <name evidence="9" type="ORF">NCTC11391_02060</name>
</gene>
<evidence type="ECO:0000256" key="5">
    <source>
        <dbReference type="SAM" id="MobiDB-lite"/>
    </source>
</evidence>
<feature type="transmembrane region" description="Helical" evidence="6">
    <location>
        <begin position="541"/>
        <end position="561"/>
    </location>
</feature>
<evidence type="ECO:0000259" key="8">
    <source>
        <dbReference type="PROSITE" id="PS50847"/>
    </source>
</evidence>
<keyword evidence="6" id="KW-1133">Transmembrane helix</keyword>
<feature type="compositionally biased region" description="Basic and acidic residues" evidence="5">
    <location>
        <begin position="528"/>
        <end position="537"/>
    </location>
</feature>
<feature type="chain" id="PRO_5017045658" description="Gram-positive cocci surface proteins LPxTG domain-containing protein" evidence="7">
    <location>
        <begin position="32"/>
        <end position="566"/>
    </location>
</feature>
<feature type="compositionally biased region" description="Polar residues" evidence="5">
    <location>
        <begin position="47"/>
        <end position="68"/>
    </location>
</feature>
<evidence type="ECO:0000256" key="2">
    <source>
        <dbReference type="ARBA" id="ARBA00022525"/>
    </source>
</evidence>
<dbReference type="EMBL" id="UHFA01000002">
    <property type="protein sequence ID" value="SUN37320.1"/>
    <property type="molecule type" value="Genomic_DNA"/>
</dbReference>
<evidence type="ECO:0000313" key="9">
    <source>
        <dbReference type="EMBL" id="SUN37320.1"/>
    </source>
</evidence>
<dbReference type="PROSITE" id="PS50847">
    <property type="entry name" value="GRAM_POS_ANCHORING"/>
    <property type="match status" value="1"/>
</dbReference>
<keyword evidence="3 7" id="KW-0732">Signal</keyword>
<evidence type="ECO:0000256" key="1">
    <source>
        <dbReference type="ARBA" id="ARBA00022512"/>
    </source>
</evidence>
<organism evidence="9 10">
    <name type="scientific">Streptococcus downei MFe28</name>
    <dbReference type="NCBI Taxonomy" id="764290"/>
    <lineage>
        <taxon>Bacteria</taxon>
        <taxon>Bacillati</taxon>
        <taxon>Bacillota</taxon>
        <taxon>Bacilli</taxon>
        <taxon>Lactobacillales</taxon>
        <taxon>Streptococcaceae</taxon>
        <taxon>Streptococcus</taxon>
    </lineage>
</organism>
<evidence type="ECO:0000256" key="3">
    <source>
        <dbReference type="ARBA" id="ARBA00022729"/>
    </source>
</evidence>
<dbReference type="Pfam" id="PF00746">
    <property type="entry name" value="Gram_pos_anchor"/>
    <property type="match status" value="1"/>
</dbReference>
<feature type="compositionally biased region" description="Polar residues" evidence="5">
    <location>
        <begin position="114"/>
        <end position="125"/>
    </location>
</feature>
<evidence type="ECO:0000313" key="10">
    <source>
        <dbReference type="Proteomes" id="UP000254082"/>
    </source>
</evidence>
<protein>
    <recommendedName>
        <fullName evidence="8">Gram-positive cocci surface proteins LPxTG domain-containing protein</fullName>
    </recommendedName>
</protein>
<dbReference type="AlphaFoldDB" id="A0A380JGK9"/>
<keyword evidence="1" id="KW-0134">Cell wall</keyword>
<dbReference type="InterPro" id="IPR019931">
    <property type="entry name" value="LPXTG_anchor"/>
</dbReference>
<feature type="region of interest" description="Disordered" evidence="5">
    <location>
        <begin position="446"/>
        <end position="537"/>
    </location>
</feature>
<dbReference type="InterPro" id="IPR018711">
    <property type="entry name" value="NAGPA"/>
</dbReference>
<dbReference type="Pfam" id="PF09992">
    <property type="entry name" value="NAGPA"/>
    <property type="match status" value="1"/>
</dbReference>
<dbReference type="NCBIfam" id="TIGR01167">
    <property type="entry name" value="LPXTG_anchor"/>
    <property type="match status" value="1"/>
</dbReference>
<reference evidence="9 10" key="1">
    <citation type="submission" date="2018-06" db="EMBL/GenBank/DDBJ databases">
        <authorList>
            <consortium name="Pathogen Informatics"/>
            <person name="Doyle S."/>
        </authorList>
    </citation>
    <scope>NUCLEOTIDE SEQUENCE [LARGE SCALE GENOMIC DNA]</scope>
    <source>
        <strain evidence="10">NCTC 11391</strain>
    </source>
</reference>
<accession>A0A380JGK9</accession>
<name>A0A380JGK9_STRDO</name>
<feature type="compositionally biased region" description="Polar residues" evidence="5">
    <location>
        <begin position="471"/>
        <end position="509"/>
    </location>
</feature>
<feature type="region of interest" description="Disordered" evidence="5">
    <location>
        <begin position="33"/>
        <end position="74"/>
    </location>
</feature>